<proteinExistence type="predicted"/>
<evidence type="ECO:0000256" key="1">
    <source>
        <dbReference type="SAM" id="Phobius"/>
    </source>
</evidence>
<name>A0A1M5UR65_9BRAD</name>
<protein>
    <submittedName>
        <fullName evidence="2">Uncharacterized protein</fullName>
    </submittedName>
</protein>
<keyword evidence="1" id="KW-0812">Transmembrane</keyword>
<evidence type="ECO:0000313" key="3">
    <source>
        <dbReference type="Proteomes" id="UP000190675"/>
    </source>
</evidence>
<accession>A0A1M5UR65</accession>
<dbReference type="Proteomes" id="UP000190675">
    <property type="component" value="Chromosome I"/>
</dbReference>
<sequence>MDALFWYSGVAAWLLIALVSASILAAEVNDRVRRRVLKSTIT</sequence>
<feature type="transmembrane region" description="Helical" evidence="1">
    <location>
        <begin position="6"/>
        <end position="26"/>
    </location>
</feature>
<dbReference type="AlphaFoldDB" id="A0A1M5UR65"/>
<keyword evidence="1" id="KW-1133">Transmembrane helix</keyword>
<gene>
    <name evidence="2" type="ORF">SAMN05444169_8588</name>
</gene>
<organism evidence="2 3">
    <name type="scientific">Bradyrhizobium erythrophlei</name>
    <dbReference type="NCBI Taxonomy" id="1437360"/>
    <lineage>
        <taxon>Bacteria</taxon>
        <taxon>Pseudomonadati</taxon>
        <taxon>Pseudomonadota</taxon>
        <taxon>Alphaproteobacteria</taxon>
        <taxon>Hyphomicrobiales</taxon>
        <taxon>Nitrobacteraceae</taxon>
        <taxon>Bradyrhizobium</taxon>
    </lineage>
</organism>
<evidence type="ECO:0000313" key="2">
    <source>
        <dbReference type="EMBL" id="SHH65318.1"/>
    </source>
</evidence>
<reference evidence="2 3" key="1">
    <citation type="submission" date="2016-11" db="EMBL/GenBank/DDBJ databases">
        <authorList>
            <person name="Jaros S."/>
            <person name="Januszkiewicz K."/>
            <person name="Wedrychowicz H."/>
        </authorList>
    </citation>
    <scope>NUCLEOTIDE SEQUENCE [LARGE SCALE GENOMIC DNA]</scope>
    <source>
        <strain evidence="2 3">GAS242</strain>
    </source>
</reference>
<keyword evidence="1" id="KW-0472">Membrane</keyword>
<dbReference type="EMBL" id="LT670818">
    <property type="protein sequence ID" value="SHH65318.1"/>
    <property type="molecule type" value="Genomic_DNA"/>
</dbReference>